<feature type="compositionally biased region" description="Polar residues" evidence="1">
    <location>
        <begin position="323"/>
        <end position="335"/>
    </location>
</feature>
<comment type="caution">
    <text evidence="3">The sequence shown here is derived from an EMBL/GenBank/DDBJ whole genome shotgun (WGS) entry which is preliminary data.</text>
</comment>
<feature type="compositionally biased region" description="Basic and acidic residues" evidence="1">
    <location>
        <begin position="461"/>
        <end position="470"/>
    </location>
</feature>
<feature type="compositionally biased region" description="Basic and acidic residues" evidence="1">
    <location>
        <begin position="144"/>
        <end position="160"/>
    </location>
</feature>
<feature type="compositionally biased region" description="Pro residues" evidence="1">
    <location>
        <begin position="628"/>
        <end position="642"/>
    </location>
</feature>
<dbReference type="InterPro" id="IPR036875">
    <property type="entry name" value="Znf_CCHC_sf"/>
</dbReference>
<evidence type="ECO:0000313" key="4">
    <source>
        <dbReference type="Proteomes" id="UP000289738"/>
    </source>
</evidence>
<accession>A0A444WY19</accession>
<feature type="domain" description="PB1-like" evidence="2">
    <location>
        <begin position="22"/>
        <end position="124"/>
    </location>
</feature>
<evidence type="ECO:0000256" key="1">
    <source>
        <dbReference type="SAM" id="MobiDB-lite"/>
    </source>
</evidence>
<dbReference type="EMBL" id="SDMP01000020">
    <property type="protein sequence ID" value="RYQ82356.1"/>
    <property type="molecule type" value="Genomic_DNA"/>
</dbReference>
<feature type="compositionally biased region" description="Low complexity" evidence="1">
    <location>
        <begin position="577"/>
        <end position="590"/>
    </location>
</feature>
<feature type="region of interest" description="Disordered" evidence="1">
    <location>
        <begin position="176"/>
        <end position="352"/>
    </location>
</feature>
<evidence type="ECO:0000259" key="2">
    <source>
        <dbReference type="Pfam" id="PF26130"/>
    </source>
</evidence>
<dbReference type="SUPFAM" id="SSF57756">
    <property type="entry name" value="Retrovirus zinc finger-like domains"/>
    <property type="match status" value="1"/>
</dbReference>
<reference evidence="3 4" key="1">
    <citation type="submission" date="2019-01" db="EMBL/GenBank/DDBJ databases">
        <title>Sequencing of cultivated peanut Arachis hypogaea provides insights into genome evolution and oil improvement.</title>
        <authorList>
            <person name="Chen X."/>
        </authorList>
    </citation>
    <scope>NUCLEOTIDE SEQUENCE [LARGE SCALE GENOMIC DNA]</scope>
    <source>
        <strain evidence="4">cv. Fuhuasheng</strain>
        <tissue evidence="3">Leaves</tissue>
    </source>
</reference>
<dbReference type="Pfam" id="PF26130">
    <property type="entry name" value="PB1-like"/>
    <property type="match status" value="1"/>
</dbReference>
<feature type="compositionally biased region" description="Polar residues" evidence="1">
    <location>
        <begin position="541"/>
        <end position="552"/>
    </location>
</feature>
<dbReference type="GO" id="GO:0003676">
    <property type="term" value="F:nucleic acid binding"/>
    <property type="evidence" value="ECO:0007669"/>
    <property type="project" value="InterPro"/>
</dbReference>
<name>A0A444WY19_ARAHY</name>
<dbReference type="Proteomes" id="UP000289738">
    <property type="component" value="Chromosome B10"/>
</dbReference>
<sequence length="695" mass="77088">MVMCQTRIQRGILTRPSVPFQMASHITFVYHHRGWLEKDADGVVRYNEGLVSVIDRVHVDTCNLFLVEGLFLDLGYTRYNEVYWLEPGMYLANGLRVLRRDADVVKLCDAALKNKNRVHLYFEHPVDADPELVDVVEGPPSEDQQNHDQDLPKNDEHGGVDDIVVDGAISEIQETHQDDPTQYEEQQQQEGESVLNNGGNDQSEKGDVGTDNVPIETEAATVENEAPNQRSNHETQVEPEEGQSQRQEAEGRGRKRRKKHGRPQPSGRAQPDAQDNGDELPGRRHHPRPPPSGQKILPPREENQAPRVVVPNQNDPDGGPTEYQYQSEELQTPPGSDSEDENPVFPQHNPDTKFSKIRLELGMEFGTMQQFKDAVRKYSIQMGREAFFLKVEPHRCREYWADTEGLPCLPPPYKRPIGRPTKKRARHESERQSGSQYKLKRSYGKTSCKLCKKVGHNSRTCPDKKSHVASEEDATAQQSPQAGQADGGHVQPPTQQNLPHMDLEDMSDSEQERFWEETMDAVEQELTQGHPHSEADEEANLNLSGSTSQSAGRRSPRTNPGRRATRSSKGPASTPKTPSNTTAVAAASSSREGIRVKMPIMRPPSAPCPAATPRPTAPSPAATTRPTAPSPTTTPRPNPPFRPIQVRPVGPTSTAVPGLGVAETTRTPVVSNETMNGASKATTSRFSKFMPNQSG</sequence>
<gene>
    <name evidence="3" type="ORF">Ahy_B10g100942</name>
</gene>
<feature type="compositionally biased region" description="Basic residues" evidence="1">
    <location>
        <begin position="253"/>
        <end position="262"/>
    </location>
</feature>
<feature type="region of interest" description="Disordered" evidence="1">
    <location>
        <begin position="455"/>
        <end position="695"/>
    </location>
</feature>
<dbReference type="InterPro" id="IPR058594">
    <property type="entry name" value="PB1-like_dom_pln"/>
</dbReference>
<keyword evidence="4" id="KW-1185">Reference proteome</keyword>
<organism evidence="3 4">
    <name type="scientific">Arachis hypogaea</name>
    <name type="common">Peanut</name>
    <dbReference type="NCBI Taxonomy" id="3818"/>
    <lineage>
        <taxon>Eukaryota</taxon>
        <taxon>Viridiplantae</taxon>
        <taxon>Streptophyta</taxon>
        <taxon>Embryophyta</taxon>
        <taxon>Tracheophyta</taxon>
        <taxon>Spermatophyta</taxon>
        <taxon>Magnoliopsida</taxon>
        <taxon>eudicotyledons</taxon>
        <taxon>Gunneridae</taxon>
        <taxon>Pentapetalae</taxon>
        <taxon>rosids</taxon>
        <taxon>fabids</taxon>
        <taxon>Fabales</taxon>
        <taxon>Fabaceae</taxon>
        <taxon>Papilionoideae</taxon>
        <taxon>50 kb inversion clade</taxon>
        <taxon>dalbergioids sensu lato</taxon>
        <taxon>Dalbergieae</taxon>
        <taxon>Pterocarpus clade</taxon>
        <taxon>Arachis</taxon>
    </lineage>
</organism>
<protein>
    <recommendedName>
        <fullName evidence="2">PB1-like domain-containing protein</fullName>
    </recommendedName>
</protein>
<dbReference type="GO" id="GO:0008270">
    <property type="term" value="F:zinc ion binding"/>
    <property type="evidence" value="ECO:0007669"/>
    <property type="project" value="InterPro"/>
</dbReference>
<feature type="compositionally biased region" description="Polar residues" evidence="1">
    <location>
        <begin position="664"/>
        <end position="695"/>
    </location>
</feature>
<feature type="region of interest" description="Disordered" evidence="1">
    <location>
        <begin position="132"/>
        <end position="161"/>
    </location>
</feature>
<dbReference type="AlphaFoldDB" id="A0A444WY19"/>
<feature type="region of interest" description="Disordered" evidence="1">
    <location>
        <begin position="411"/>
        <end position="441"/>
    </location>
</feature>
<feature type="compositionally biased region" description="Polar residues" evidence="1">
    <location>
        <begin position="567"/>
        <end position="576"/>
    </location>
</feature>
<feature type="compositionally biased region" description="Low complexity" evidence="1">
    <location>
        <begin position="183"/>
        <end position="192"/>
    </location>
</feature>
<evidence type="ECO:0000313" key="3">
    <source>
        <dbReference type="EMBL" id="RYQ82356.1"/>
    </source>
</evidence>
<feature type="compositionally biased region" description="Basic residues" evidence="1">
    <location>
        <begin position="416"/>
        <end position="426"/>
    </location>
</feature>
<proteinExistence type="predicted"/>
<feature type="compositionally biased region" description="Pro residues" evidence="1">
    <location>
        <begin position="601"/>
        <end position="618"/>
    </location>
</feature>